<comment type="caution">
    <text evidence="4">The sequence shown here is derived from an EMBL/GenBank/DDBJ whole genome shotgun (WGS) entry which is preliminary data.</text>
</comment>
<dbReference type="EMBL" id="QXGE01000345">
    <property type="protein sequence ID" value="KAE9315248.1"/>
    <property type="molecule type" value="Genomic_DNA"/>
</dbReference>
<name>A0A6A3U794_9STRA</name>
<organism evidence="4 8">
    <name type="scientific">Phytophthora fragariae</name>
    <dbReference type="NCBI Taxonomy" id="53985"/>
    <lineage>
        <taxon>Eukaryota</taxon>
        <taxon>Sar</taxon>
        <taxon>Stramenopiles</taxon>
        <taxon>Oomycota</taxon>
        <taxon>Peronosporomycetes</taxon>
        <taxon>Peronosporales</taxon>
        <taxon>Peronosporaceae</taxon>
        <taxon>Phytophthora</taxon>
    </lineage>
</organism>
<gene>
    <name evidence="5" type="ORF">PF001_g7869</name>
    <name evidence="4" type="ORF">PF006_g8204</name>
    <name evidence="1" type="ORF">PF009_g9434</name>
    <name evidence="3" type="ORF">PF010_g7371</name>
    <name evidence="2" type="ORF">PF011_g7166</name>
</gene>
<evidence type="ECO:0000313" key="4">
    <source>
        <dbReference type="EMBL" id="KAE9147079.1"/>
    </source>
</evidence>
<dbReference type="EMBL" id="QXFX01000313">
    <property type="protein sequence ID" value="KAE9120745.1"/>
    <property type="molecule type" value="Genomic_DNA"/>
</dbReference>
<sequence>MGPLSLLPFAVVDGAHVCPQPLCASPGGCSVAHQVASQWSACSDRPQLVRHRGCDADSKSHPVH</sequence>
<evidence type="ECO:0000313" key="1">
    <source>
        <dbReference type="EMBL" id="KAE8940764.1"/>
    </source>
</evidence>
<dbReference type="Proteomes" id="UP000429523">
    <property type="component" value="Unassembled WGS sequence"/>
</dbReference>
<evidence type="ECO:0000313" key="5">
    <source>
        <dbReference type="EMBL" id="KAE9315248.1"/>
    </source>
</evidence>
<dbReference type="EMBL" id="QXGF01000405">
    <property type="protein sequence ID" value="KAE8940764.1"/>
    <property type="molecule type" value="Genomic_DNA"/>
</dbReference>
<dbReference type="Proteomes" id="UP000488956">
    <property type="component" value="Unassembled WGS sequence"/>
</dbReference>
<evidence type="ECO:0000313" key="3">
    <source>
        <dbReference type="EMBL" id="KAE9120745.1"/>
    </source>
</evidence>
<evidence type="ECO:0000313" key="2">
    <source>
        <dbReference type="EMBL" id="KAE9016410.1"/>
    </source>
</evidence>
<dbReference type="AlphaFoldDB" id="A0A6A3U794"/>
<dbReference type="Proteomes" id="UP000460718">
    <property type="component" value="Unassembled WGS sequence"/>
</dbReference>
<protein>
    <submittedName>
        <fullName evidence="4">Uncharacterized protein</fullName>
    </submittedName>
</protein>
<dbReference type="EMBL" id="QXGA01000369">
    <property type="protein sequence ID" value="KAE9147079.1"/>
    <property type="molecule type" value="Genomic_DNA"/>
</dbReference>
<evidence type="ECO:0000313" key="7">
    <source>
        <dbReference type="Proteomes" id="UP000437068"/>
    </source>
</evidence>
<accession>A0A6A3U794</accession>
<proteinExistence type="predicted"/>
<dbReference type="Proteomes" id="UP000437068">
    <property type="component" value="Unassembled WGS sequence"/>
</dbReference>
<dbReference type="Proteomes" id="UP000440732">
    <property type="component" value="Unassembled WGS sequence"/>
</dbReference>
<evidence type="ECO:0000313" key="9">
    <source>
        <dbReference type="Proteomes" id="UP000460718"/>
    </source>
</evidence>
<dbReference type="EMBL" id="QXFW01000315">
    <property type="protein sequence ID" value="KAE9016410.1"/>
    <property type="molecule type" value="Genomic_DNA"/>
</dbReference>
<reference evidence="6 7" key="1">
    <citation type="submission" date="2018-08" db="EMBL/GenBank/DDBJ databases">
        <title>Genomic investigation of the strawberry pathogen Phytophthora fragariae indicates pathogenicity is determined by transcriptional variation in three key races.</title>
        <authorList>
            <person name="Adams T.M."/>
            <person name="Armitage A.D."/>
            <person name="Sobczyk M.K."/>
            <person name="Bates H.J."/>
            <person name="Dunwell J.M."/>
            <person name="Nellist C.F."/>
            <person name="Harrison R.J."/>
        </authorList>
    </citation>
    <scope>NUCLEOTIDE SEQUENCE [LARGE SCALE GENOMIC DNA]</scope>
    <source>
        <strain evidence="5 7">A4</strain>
        <strain evidence="4 8">NOV-5</strain>
        <strain evidence="1 6">NOV-9</strain>
        <strain evidence="3 10">ONT-3</strain>
        <strain evidence="2 9">SCRP245</strain>
    </source>
</reference>
<evidence type="ECO:0000313" key="10">
    <source>
        <dbReference type="Proteomes" id="UP000488956"/>
    </source>
</evidence>
<evidence type="ECO:0000313" key="8">
    <source>
        <dbReference type="Proteomes" id="UP000440732"/>
    </source>
</evidence>
<evidence type="ECO:0000313" key="6">
    <source>
        <dbReference type="Proteomes" id="UP000429523"/>
    </source>
</evidence>